<gene>
    <name evidence="1" type="ORF">LCGC14_1693990</name>
</gene>
<proteinExistence type="predicted"/>
<evidence type="ECO:0000313" key="1">
    <source>
        <dbReference type="EMBL" id="KKM15645.1"/>
    </source>
</evidence>
<comment type="caution">
    <text evidence="1">The sequence shown here is derived from an EMBL/GenBank/DDBJ whole genome shotgun (WGS) entry which is preliminary data.</text>
</comment>
<protein>
    <submittedName>
        <fullName evidence="1">Uncharacterized protein</fullName>
    </submittedName>
</protein>
<dbReference type="AlphaFoldDB" id="A0A0F9KK22"/>
<name>A0A0F9KK22_9ZZZZ</name>
<dbReference type="EMBL" id="LAZR01014858">
    <property type="protein sequence ID" value="KKM15645.1"/>
    <property type="molecule type" value="Genomic_DNA"/>
</dbReference>
<organism evidence="1">
    <name type="scientific">marine sediment metagenome</name>
    <dbReference type="NCBI Taxonomy" id="412755"/>
    <lineage>
        <taxon>unclassified sequences</taxon>
        <taxon>metagenomes</taxon>
        <taxon>ecological metagenomes</taxon>
    </lineage>
</organism>
<reference evidence="1" key="1">
    <citation type="journal article" date="2015" name="Nature">
        <title>Complex archaea that bridge the gap between prokaryotes and eukaryotes.</title>
        <authorList>
            <person name="Spang A."/>
            <person name="Saw J.H."/>
            <person name="Jorgensen S.L."/>
            <person name="Zaremba-Niedzwiedzka K."/>
            <person name="Martijn J."/>
            <person name="Lind A.E."/>
            <person name="van Eijk R."/>
            <person name="Schleper C."/>
            <person name="Guy L."/>
            <person name="Ettema T.J."/>
        </authorList>
    </citation>
    <scope>NUCLEOTIDE SEQUENCE</scope>
</reference>
<accession>A0A0F9KK22</accession>
<sequence length="127" mass="14751">MDEISQKEFDKAAAIHPEKIEDANKEITENEFNNLLEEMQNPVAAQQRLAVQIKTFLDKRITEEMKNEGFLSDHTRRWVESYNNILEKIQKALHGDKSVNLHVHSISHSQIATKMREAIKHQNDTSN</sequence>